<comment type="function">
    <text evidence="16">E3 ubiquitin-protein ligase. Component of the ribosome quality control complex (RQC), a ribosome-associated complex that mediates ubiquitination and extraction of incompletely synthesized nascent chains for proteasomal degradation.</text>
</comment>
<gene>
    <name evidence="19" type="ORF">TD95_004567</name>
</gene>
<dbReference type="GO" id="GO:0043023">
    <property type="term" value="F:ribosomal large subunit binding"/>
    <property type="evidence" value="ECO:0007669"/>
    <property type="project" value="TreeGrafter"/>
</dbReference>
<reference evidence="19 20" key="1">
    <citation type="submission" date="2015-03" db="EMBL/GenBank/DDBJ databases">
        <authorList>
            <person name="Radwan O."/>
            <person name="Al-Naeli F.A."/>
            <person name="Rendon G.A."/>
            <person name="Fields C."/>
        </authorList>
    </citation>
    <scope>NUCLEOTIDE SEQUENCE [LARGE SCALE GENOMIC DNA]</scope>
    <source>
        <strain evidence="19">CR-DP1</strain>
    </source>
</reference>
<dbReference type="GO" id="GO:0061630">
    <property type="term" value="F:ubiquitin protein ligase activity"/>
    <property type="evidence" value="ECO:0007669"/>
    <property type="project" value="UniProtKB-UniRule"/>
</dbReference>
<proteinExistence type="inferred from homology"/>
<dbReference type="InterPro" id="IPR011016">
    <property type="entry name" value="Znf_RING-CH"/>
</dbReference>
<evidence type="ECO:0000256" key="12">
    <source>
        <dbReference type="ARBA" id="ARBA00022786"/>
    </source>
</evidence>
<protein>
    <recommendedName>
        <fullName evidence="6 16">E3 ubiquitin-protein ligase listerin</fullName>
        <ecNumber evidence="5 16">2.3.2.27</ecNumber>
    </recommendedName>
    <alternativeName>
        <fullName evidence="16">RING-type E3 ubiquitin transferase listerin</fullName>
    </alternativeName>
</protein>
<evidence type="ECO:0000256" key="1">
    <source>
        <dbReference type="ARBA" id="ARBA00000900"/>
    </source>
</evidence>
<dbReference type="Pfam" id="PF22999">
    <property type="entry name" value="LTN1_E3_ligase_6th"/>
    <property type="match status" value="1"/>
</dbReference>
<evidence type="ECO:0000256" key="15">
    <source>
        <dbReference type="PROSITE-ProRule" id="PRU00175"/>
    </source>
</evidence>
<dbReference type="EC" id="2.3.2.27" evidence="5 16"/>
<dbReference type="GO" id="GO:1990112">
    <property type="term" value="C:RQC complex"/>
    <property type="evidence" value="ECO:0007669"/>
    <property type="project" value="UniProtKB-UniRule"/>
</dbReference>
<evidence type="ECO:0000256" key="9">
    <source>
        <dbReference type="ARBA" id="ARBA00022723"/>
    </source>
</evidence>
<dbReference type="GO" id="GO:0005829">
    <property type="term" value="C:cytosol"/>
    <property type="evidence" value="ECO:0007669"/>
    <property type="project" value="UniProtKB-SubCell"/>
</dbReference>
<evidence type="ECO:0000256" key="11">
    <source>
        <dbReference type="ARBA" id="ARBA00022771"/>
    </source>
</evidence>
<evidence type="ECO:0000313" key="19">
    <source>
        <dbReference type="EMBL" id="KKA30082.1"/>
    </source>
</evidence>
<feature type="domain" description="RING-type" evidence="18">
    <location>
        <begin position="1536"/>
        <end position="1582"/>
    </location>
</feature>
<evidence type="ECO:0000259" key="18">
    <source>
        <dbReference type="PROSITE" id="PS50089"/>
    </source>
</evidence>
<keyword evidence="10" id="KW-0677">Repeat</keyword>
<comment type="similarity">
    <text evidence="4 16">Belongs to the LTN1 family.</text>
</comment>
<dbReference type="InterPro" id="IPR001841">
    <property type="entry name" value="Znf_RING"/>
</dbReference>
<dbReference type="Gene3D" id="3.30.40.10">
    <property type="entry name" value="Zinc/RING finger domain, C3HC4 (zinc finger)"/>
    <property type="match status" value="1"/>
</dbReference>
<comment type="subcellular location">
    <subcellularLocation>
        <location evidence="2">Cytoplasm</location>
        <location evidence="2">Cytosol</location>
    </subcellularLocation>
</comment>
<comment type="caution">
    <text evidence="19">The sequence shown here is derived from an EMBL/GenBank/DDBJ whole genome shotgun (WGS) entry which is preliminary data.</text>
</comment>
<dbReference type="OrthoDB" id="6108at2759"/>
<dbReference type="SMART" id="SM00184">
    <property type="entry name" value="RING"/>
    <property type="match status" value="1"/>
</dbReference>
<dbReference type="InterPro" id="IPR054476">
    <property type="entry name" value="Ltn1_N"/>
</dbReference>
<dbReference type="Proteomes" id="UP000033483">
    <property type="component" value="Unassembled WGS sequence"/>
</dbReference>
<keyword evidence="17" id="KW-0175">Coiled coil</keyword>
<dbReference type="PANTHER" id="PTHR12389:SF0">
    <property type="entry name" value="E3 UBIQUITIN-PROTEIN LIGASE LISTERIN"/>
    <property type="match status" value="1"/>
</dbReference>
<keyword evidence="7" id="KW-0963">Cytoplasm</keyword>
<dbReference type="GO" id="GO:0072344">
    <property type="term" value="P:rescue of stalled ribosome"/>
    <property type="evidence" value="ECO:0007669"/>
    <property type="project" value="UniProtKB-UniRule"/>
</dbReference>
<evidence type="ECO:0000256" key="4">
    <source>
        <dbReference type="ARBA" id="ARBA00007997"/>
    </source>
</evidence>
<keyword evidence="9 16" id="KW-0479">Metal-binding</keyword>
<evidence type="ECO:0000256" key="5">
    <source>
        <dbReference type="ARBA" id="ARBA00012483"/>
    </source>
</evidence>
<dbReference type="Pfam" id="PF23280">
    <property type="entry name" value="TPR_26"/>
    <property type="match status" value="1"/>
</dbReference>
<dbReference type="CDD" id="cd16491">
    <property type="entry name" value="RING-CH-C4HC3_LTN1"/>
    <property type="match status" value="1"/>
</dbReference>
<dbReference type="Pfam" id="PF23009">
    <property type="entry name" value="UBC_like"/>
    <property type="match status" value="1"/>
</dbReference>
<evidence type="ECO:0000256" key="17">
    <source>
        <dbReference type="SAM" id="Coils"/>
    </source>
</evidence>
<evidence type="ECO:0000313" key="20">
    <source>
        <dbReference type="Proteomes" id="UP000033483"/>
    </source>
</evidence>
<sequence length="1601" mass="178941">MAPRPAFGAGGASAFGNFNSSASSLSYLAKPVDTSSITDAHVVVNFKSLQKKDETTKAKALEELISYTEKHPFEKDGGVEDPILEAWQISFYPRVSIDNSRRVRELAHLLQSALLKSTRKRMEKHFLTIFPVWYAGRFDSSTAVGRAVTTGQSTFIPSPEKKAFFLTRCQAQVLRFSIDALKETADTLSDERSTTPEDAEAKYYRVINAAIMLVDTLLQVVPKEDRDKHVILYEEFYASDKIWDFINVADGQVSRAVSKFFLQTVEKCPDYIRDHQSRLRKIFINDGLKTAHLGSNVTFVNSLAVFTATFPDTWTPSPKDRKTPVSRLCSFLKKGSQNSGTEFWSSLPYLFLKIPSTVIAPTEAIEIMDCMRAGMANRNEKLSSRVAWDAYVKVAVKILASLGNECLEFTNKALLPAFPMALGPKLESSNWMMEGSPYKFLSSVFYVLMLGSSDDSRRALSETLSKISADLCAAIASSLPAVSHDYVESQETMSVQGRRWFSFVGVLQADSHYKQVPHDAIDRVSLDILEKCIHVLDARNFNPFGAAQVLAHGLEQTAIMKAEVPGLVDFLMKAGTKSVETILESRCRMEITSIINLVGGANSAMASSYKAIWTAWIQSLLGVSSQQLQNDKFDSICSLCSTVLGMELGSTNIELQNAVVDRCVEITISSDLTEVSQLKDLLELKILPDAALIKTLKKVFELTAKDTSDVLRALNIYDIISLHQSFIFQDPDLSLALNNQLLSMSEDVDQKHSAKVLDVHKRIFDDSDDEWKAKVIQHNLSTATPKSLSVKSMVKILGDSHGVNQGFDPEAIPDIALWIEEIRRFVNNVGLDPMLAVTSPIALASAQFIIEEGRGEVLELQRDRFGLSIPARMATFIVELEPADTNCLHNLDLRHTIKIFLCLALTHQVASDQLALDESDQLFMESNQELEDFVAKSGDVLKRLLLDLTMFGEFITEFLNVITGVSPFDYYVARALHQCMQWLDCLIPVDLVECLLESRKLLRPKPKNVLSALAVVGGARDYLTDSKQAETMLNRLLSEVQGLELGTPNVISTLCPLTALLCVFELGKAPVPPNRVTFAVRQLTTWLDGKPSDGELGEIMRVLSLLLPNIPDMYGTHWHDSLNAIVNFWNRRSRQLIDALWPMYTSLRLYNVLQNMAEANDDLEDALKEVAAMKNSGILKLLKADRDIDCEALEIVDELIARLATKIPADAITDYQELIGLLGSPFKSVYETALTLILRVLPSVQDQTNTDFIIEKKIPTLPSELIQVLNSKPVYEELTDDETLGLPAFIRGYLAGWMVVFEMYRLAQFDVRDVYTTQLQEANLFAPLFEFTFNTLGHVDGKALNLETRKITSNLIMSYDAVASTSDDENFVKQWLLTHVYFLCLKYAPGVFRKWYVDLSSKQTKMAIESWTGKYISPLIVDALLDEVKSWSAAQDSSGDDEQNLNVKISRNTNEISAGYEIDETEATILIKIPKSYPLGNVEVVGMNRVGVNEKKWQSWVRSTQGVIMFSNGSIIDGLVAFKRNMVGAMKGQSECAICYAIISTDKRMPDKRCGTCKHYFHKTCLYKWFQTSSQNSCPLCRNPIDYLGADSQVRRGGRDE</sequence>
<dbReference type="PROSITE" id="PS50089">
    <property type="entry name" value="ZF_RING_2"/>
    <property type="match status" value="1"/>
</dbReference>
<keyword evidence="8 16" id="KW-0808">Transferase</keyword>
<evidence type="ECO:0000256" key="8">
    <source>
        <dbReference type="ARBA" id="ARBA00022679"/>
    </source>
</evidence>
<dbReference type="GO" id="GO:0016567">
    <property type="term" value="P:protein ubiquitination"/>
    <property type="evidence" value="ECO:0007669"/>
    <property type="project" value="UniProtKB-UniPathway"/>
</dbReference>
<dbReference type="InterPro" id="IPR054477">
    <property type="entry name" value="LTN1_E3_ligase_6th"/>
</dbReference>
<dbReference type="FunFam" id="3.30.40.10:FF:000038">
    <property type="entry name" value="E3 ubiquitin-protein ligase listerin"/>
    <property type="match status" value="1"/>
</dbReference>
<dbReference type="GO" id="GO:1990116">
    <property type="term" value="P:ribosome-associated ubiquitin-dependent protein catabolic process"/>
    <property type="evidence" value="ECO:0007669"/>
    <property type="project" value="UniProtKB-UniRule"/>
</dbReference>
<evidence type="ECO:0000256" key="13">
    <source>
        <dbReference type="ARBA" id="ARBA00022833"/>
    </source>
</evidence>
<dbReference type="InterPro" id="IPR013083">
    <property type="entry name" value="Znf_RING/FYVE/PHD"/>
</dbReference>
<keyword evidence="13 16" id="KW-0862">Zinc</keyword>
<dbReference type="Pfam" id="PF22958">
    <property type="entry name" value="Ltn1_1st"/>
    <property type="match status" value="1"/>
</dbReference>
<dbReference type="SUPFAM" id="SSF57850">
    <property type="entry name" value="RING/U-box"/>
    <property type="match status" value="1"/>
</dbReference>
<comment type="function">
    <text evidence="14">E3 ubiquitin-protein ligase component of the ribosome quality control complex (RQC), a ribosome-associated complex that mediates ubiquitination and extraction of incompletely synthesized nascent chains for proteasomal degradation. Mediates ubiquitination of proteins derived from mRNAs lacking stop codons (non-stop proteins) and other translation arrest products induced by poly-lysine sequences and tandem rare codons. Ubiquitination leads to CDC48 recruitment for extraction and degradation of the incomplete translation product. May indirectly play a role in chromatin function and transcription.</text>
</comment>
<comment type="pathway">
    <text evidence="3 16">Protein modification; protein ubiquitination.</text>
</comment>
<name>A0A0F4ZHQ7_9PEZI</name>
<dbReference type="GO" id="GO:0008270">
    <property type="term" value="F:zinc ion binding"/>
    <property type="evidence" value="ECO:0007669"/>
    <property type="project" value="UniProtKB-KW"/>
</dbReference>
<keyword evidence="12 16" id="KW-0833">Ubl conjugation pathway</keyword>
<evidence type="ECO:0000256" key="10">
    <source>
        <dbReference type="ARBA" id="ARBA00022737"/>
    </source>
</evidence>
<comment type="catalytic activity">
    <reaction evidence="1 16">
        <text>S-ubiquitinyl-[E2 ubiquitin-conjugating enzyme]-L-cysteine + [acceptor protein]-L-lysine = [E2 ubiquitin-conjugating enzyme]-L-cysteine + N(6)-ubiquitinyl-[acceptor protein]-L-lysine.</text>
        <dbReference type="EC" id="2.3.2.27"/>
    </reaction>
</comment>
<dbReference type="InterPro" id="IPR057030">
    <property type="entry name" value="TPR_Rkr-1"/>
</dbReference>
<evidence type="ECO:0000256" key="6">
    <source>
        <dbReference type="ARBA" id="ARBA00017157"/>
    </source>
</evidence>
<dbReference type="InterPro" id="IPR054478">
    <property type="entry name" value="LTN1_UBC"/>
</dbReference>
<evidence type="ECO:0000256" key="2">
    <source>
        <dbReference type="ARBA" id="ARBA00004514"/>
    </source>
</evidence>
<dbReference type="SMART" id="SM01197">
    <property type="entry name" value="FANCL_C"/>
    <property type="match status" value="1"/>
</dbReference>
<evidence type="ECO:0000256" key="3">
    <source>
        <dbReference type="ARBA" id="ARBA00004906"/>
    </source>
</evidence>
<dbReference type="InterPro" id="IPR039804">
    <property type="entry name" value="RING-CH-C4HC3_LTN1"/>
</dbReference>
<dbReference type="PANTHER" id="PTHR12389">
    <property type="entry name" value="ZINC FINGER PROTEIN 294"/>
    <property type="match status" value="1"/>
</dbReference>
<dbReference type="UniPathway" id="UPA00143"/>
<feature type="coiled-coil region" evidence="17">
    <location>
        <begin position="1149"/>
        <end position="1176"/>
    </location>
</feature>
<organism evidence="19 20">
    <name type="scientific">Thielaviopsis punctulata</name>
    <dbReference type="NCBI Taxonomy" id="72032"/>
    <lineage>
        <taxon>Eukaryota</taxon>
        <taxon>Fungi</taxon>
        <taxon>Dikarya</taxon>
        <taxon>Ascomycota</taxon>
        <taxon>Pezizomycotina</taxon>
        <taxon>Sordariomycetes</taxon>
        <taxon>Hypocreomycetidae</taxon>
        <taxon>Microascales</taxon>
        <taxon>Ceratocystidaceae</taxon>
        <taxon>Thielaviopsis</taxon>
    </lineage>
</organism>
<accession>A0A0F4ZHQ7</accession>
<evidence type="ECO:0000256" key="7">
    <source>
        <dbReference type="ARBA" id="ARBA00022490"/>
    </source>
</evidence>
<keyword evidence="11 15" id="KW-0863">Zinc-finger</keyword>
<dbReference type="InterPro" id="IPR039795">
    <property type="entry name" value="LTN1/Rkr1"/>
</dbReference>
<evidence type="ECO:0000256" key="16">
    <source>
        <dbReference type="RuleBase" id="RU367090"/>
    </source>
</evidence>
<dbReference type="EMBL" id="LAEV01000519">
    <property type="protein sequence ID" value="KKA30082.1"/>
    <property type="molecule type" value="Genomic_DNA"/>
</dbReference>
<dbReference type="SMART" id="SM00744">
    <property type="entry name" value="RINGv"/>
    <property type="match status" value="1"/>
</dbReference>
<evidence type="ECO:0000256" key="14">
    <source>
        <dbReference type="ARBA" id="ARBA00055150"/>
    </source>
</evidence>
<comment type="subunit">
    <text evidence="16">Component of the ribosome quality control complex (RQC).</text>
</comment>
<keyword evidence="20" id="KW-1185">Reference proteome</keyword>
<dbReference type="Pfam" id="PF13639">
    <property type="entry name" value="zf-RING_2"/>
    <property type="match status" value="1"/>
</dbReference>